<evidence type="ECO:0000256" key="1">
    <source>
        <dbReference type="ARBA" id="ARBA00004123"/>
    </source>
</evidence>
<evidence type="ECO:0000256" key="6">
    <source>
        <dbReference type="ARBA" id="ARBA00023163"/>
    </source>
</evidence>
<gene>
    <name evidence="9" type="primary">MED19</name>
    <name evidence="11" type="ORF">L207DRAFT_521104</name>
</gene>
<evidence type="ECO:0000313" key="11">
    <source>
        <dbReference type="EMBL" id="PMD29279.1"/>
    </source>
</evidence>
<evidence type="ECO:0000313" key="12">
    <source>
        <dbReference type="Proteomes" id="UP000235786"/>
    </source>
</evidence>
<dbReference type="EMBL" id="KZ613976">
    <property type="protein sequence ID" value="PMD29279.1"/>
    <property type="molecule type" value="Genomic_DNA"/>
</dbReference>
<evidence type="ECO:0000256" key="3">
    <source>
        <dbReference type="ARBA" id="ARBA00019615"/>
    </source>
</evidence>
<dbReference type="GO" id="GO:0016592">
    <property type="term" value="C:mediator complex"/>
    <property type="evidence" value="ECO:0007669"/>
    <property type="project" value="InterPro"/>
</dbReference>
<evidence type="ECO:0000256" key="5">
    <source>
        <dbReference type="ARBA" id="ARBA00023159"/>
    </source>
</evidence>
<dbReference type="Pfam" id="PF08633">
    <property type="entry name" value="Rox3"/>
    <property type="match status" value="1"/>
</dbReference>
<comment type="function">
    <text evidence="9">Component of the Mediator complex, a coactivator involved in the regulated transcription of nearly all RNA polymerase II-dependent genes. Mediator functions as a bridge to convey information from gene-specific regulatory proteins to the basal RNA polymerase II transcription machinery. Mediator is recruited to promoters by direct interactions with regulatory proteins and serves as a scaffold for the assembly of a functional preinitiation complex with RNA polymerase II and the general transcription factors.</text>
</comment>
<dbReference type="GO" id="GO:0003712">
    <property type="term" value="F:transcription coregulator activity"/>
    <property type="evidence" value="ECO:0007669"/>
    <property type="project" value="InterPro"/>
</dbReference>
<comment type="subcellular location">
    <subcellularLocation>
        <location evidence="1 9">Nucleus</location>
    </subcellularLocation>
</comment>
<accession>A0A2J6QSN9</accession>
<comment type="similarity">
    <text evidence="2 9">Belongs to the Mediator complex subunit 19 family.</text>
</comment>
<dbReference type="AlphaFoldDB" id="A0A2J6QSN9"/>
<evidence type="ECO:0000256" key="2">
    <source>
        <dbReference type="ARBA" id="ARBA00009259"/>
    </source>
</evidence>
<dbReference type="PANTHER" id="PTHR28270:SF1">
    <property type="entry name" value="MEDIATOR OF RNA POLYMERASE II TRANSCRIPTION SUBUNIT 19"/>
    <property type="match status" value="1"/>
</dbReference>
<keyword evidence="6 9" id="KW-0804">Transcription</keyword>
<feature type="region of interest" description="Disordered" evidence="10">
    <location>
        <begin position="239"/>
        <end position="341"/>
    </location>
</feature>
<reference evidence="11 12" key="1">
    <citation type="submission" date="2016-04" db="EMBL/GenBank/DDBJ databases">
        <title>A degradative enzymes factory behind the ericoid mycorrhizal symbiosis.</title>
        <authorList>
            <consortium name="DOE Joint Genome Institute"/>
            <person name="Martino E."/>
            <person name="Morin E."/>
            <person name="Grelet G."/>
            <person name="Kuo A."/>
            <person name="Kohler A."/>
            <person name="Daghino S."/>
            <person name="Barry K."/>
            <person name="Choi C."/>
            <person name="Cichocki N."/>
            <person name="Clum A."/>
            <person name="Copeland A."/>
            <person name="Hainaut M."/>
            <person name="Haridas S."/>
            <person name="Labutti K."/>
            <person name="Lindquist E."/>
            <person name="Lipzen A."/>
            <person name="Khouja H.-R."/>
            <person name="Murat C."/>
            <person name="Ohm R."/>
            <person name="Olson A."/>
            <person name="Spatafora J."/>
            <person name="Veneault-Fourrey C."/>
            <person name="Henrissat B."/>
            <person name="Grigoriev I."/>
            <person name="Martin F."/>
            <person name="Perotto S."/>
        </authorList>
    </citation>
    <scope>NUCLEOTIDE SEQUENCE [LARGE SCALE GENOMIC DNA]</scope>
    <source>
        <strain evidence="11 12">F</strain>
    </source>
</reference>
<dbReference type="GO" id="GO:0006357">
    <property type="term" value="P:regulation of transcription by RNA polymerase II"/>
    <property type="evidence" value="ECO:0007669"/>
    <property type="project" value="InterPro"/>
</dbReference>
<keyword evidence="5 9" id="KW-0010">Activator</keyword>
<evidence type="ECO:0000256" key="7">
    <source>
        <dbReference type="ARBA" id="ARBA00023242"/>
    </source>
</evidence>
<feature type="compositionally biased region" description="Basic and acidic residues" evidence="10">
    <location>
        <begin position="57"/>
        <end position="86"/>
    </location>
</feature>
<dbReference type="STRING" id="1149755.A0A2J6QSN9"/>
<name>A0A2J6QSN9_HYAVF</name>
<dbReference type="InterPro" id="IPR013942">
    <property type="entry name" value="Mediator_Med19_fun"/>
</dbReference>
<feature type="region of interest" description="Disordered" evidence="10">
    <location>
        <begin position="1"/>
        <end position="86"/>
    </location>
</feature>
<evidence type="ECO:0000256" key="10">
    <source>
        <dbReference type="SAM" id="MobiDB-lite"/>
    </source>
</evidence>
<dbReference type="PANTHER" id="PTHR28270">
    <property type="entry name" value="MEDIATOR OF RNA POLYMERASE II TRANSCRIPTION SUBUNIT 19"/>
    <property type="match status" value="1"/>
</dbReference>
<dbReference type="GO" id="GO:0070847">
    <property type="term" value="C:core mediator complex"/>
    <property type="evidence" value="ECO:0007669"/>
    <property type="project" value="TreeGrafter"/>
</dbReference>
<evidence type="ECO:0000256" key="8">
    <source>
        <dbReference type="ARBA" id="ARBA00032018"/>
    </source>
</evidence>
<protein>
    <recommendedName>
        <fullName evidence="3 9">Mediator of RNA polymerase II transcription subunit 19</fullName>
    </recommendedName>
    <alternativeName>
        <fullName evidence="8 9">Mediator complex subunit 19</fullName>
    </alternativeName>
</protein>
<keyword evidence="4 9" id="KW-0805">Transcription regulation</keyword>
<feature type="compositionally biased region" description="Polar residues" evidence="10">
    <location>
        <begin position="320"/>
        <end position="334"/>
    </location>
</feature>
<feature type="compositionally biased region" description="Polar residues" evidence="10">
    <location>
        <begin position="239"/>
        <end position="258"/>
    </location>
</feature>
<dbReference type="Proteomes" id="UP000235786">
    <property type="component" value="Unassembled WGS sequence"/>
</dbReference>
<sequence>MPSDHPHTPQSPSTASFSATDNSRKQSTSPRTSHSLPTPAHSINGSMSSNSDLALEAVHEEVSNKRKRDVADTGDRDQKKVHVEDSRASIDDLHLDVGEKYLLCRTPHPARLPDLKQDLYALYSLEDLAKSVARTNPDGSKAVKLRKTYKNHIKEHGVSGAFDSVKKEMDAPDTLMAMMLAPEEEWDAQYTRGKEVGKGLPENVMTSMGKAFTMARGTIPKTSWNSAVLGELNASAQTESSKVLQNGSKTPIPQNPSIARTAKSDAARPKRSVKKRTYGDSSFEGYGEGYVDDDTQENGYSTGDGEDRGGSRKRPKKTTPSHSFQNPPMRQNSYGPGMVGA</sequence>
<organism evidence="11 12">
    <name type="scientific">Hyaloscypha variabilis (strain UAMH 11265 / GT02V1 / F)</name>
    <name type="common">Meliniomyces variabilis</name>
    <dbReference type="NCBI Taxonomy" id="1149755"/>
    <lineage>
        <taxon>Eukaryota</taxon>
        <taxon>Fungi</taxon>
        <taxon>Dikarya</taxon>
        <taxon>Ascomycota</taxon>
        <taxon>Pezizomycotina</taxon>
        <taxon>Leotiomycetes</taxon>
        <taxon>Helotiales</taxon>
        <taxon>Hyaloscyphaceae</taxon>
        <taxon>Hyaloscypha</taxon>
        <taxon>Hyaloscypha variabilis</taxon>
    </lineage>
</organism>
<proteinExistence type="inferred from homology"/>
<keyword evidence="12" id="KW-1185">Reference proteome</keyword>
<evidence type="ECO:0000256" key="4">
    <source>
        <dbReference type="ARBA" id="ARBA00023015"/>
    </source>
</evidence>
<keyword evidence="7 9" id="KW-0539">Nucleus</keyword>
<dbReference type="OrthoDB" id="2160599at2759"/>
<evidence type="ECO:0000256" key="9">
    <source>
        <dbReference type="RuleBase" id="RU364151"/>
    </source>
</evidence>
<comment type="subunit">
    <text evidence="9">Component of the Mediator complex.</text>
</comment>
<feature type="compositionally biased region" description="Polar residues" evidence="10">
    <location>
        <begin position="8"/>
        <end position="52"/>
    </location>
</feature>